<gene>
    <name evidence="1" type="ORF">EZS28_038889</name>
</gene>
<dbReference type="AlphaFoldDB" id="A0A5J4U5R1"/>
<proteinExistence type="predicted"/>
<evidence type="ECO:0000313" key="1">
    <source>
        <dbReference type="EMBL" id="KAA6365584.1"/>
    </source>
</evidence>
<dbReference type="Proteomes" id="UP000324800">
    <property type="component" value="Unassembled WGS sequence"/>
</dbReference>
<accession>A0A5J4U5R1</accession>
<dbReference type="EMBL" id="SNRW01020307">
    <property type="protein sequence ID" value="KAA6365584.1"/>
    <property type="molecule type" value="Genomic_DNA"/>
</dbReference>
<feature type="non-terminal residue" evidence="1">
    <location>
        <position position="1"/>
    </location>
</feature>
<name>A0A5J4U5R1_9EUKA</name>
<organism evidence="1 2">
    <name type="scientific">Streblomastix strix</name>
    <dbReference type="NCBI Taxonomy" id="222440"/>
    <lineage>
        <taxon>Eukaryota</taxon>
        <taxon>Metamonada</taxon>
        <taxon>Preaxostyla</taxon>
        <taxon>Oxymonadida</taxon>
        <taxon>Streblomastigidae</taxon>
        <taxon>Streblomastix</taxon>
    </lineage>
</organism>
<comment type="caution">
    <text evidence="1">The sequence shown here is derived from an EMBL/GenBank/DDBJ whole genome shotgun (WGS) entry which is preliminary data.</text>
</comment>
<sequence length="348" mass="40023">AKGQPAGNLVLSIRIPTENSVAFLFQSSIGLHTLFGGMHGQLIRRLSKLSAKMRQDCDEMSVFTAVTIDNASESREKFGAGETKTITAQLSFAAINRLLERQRQLEEQLLQNNNEGSQSLTQSSLQNTSLTDISLKRRSMLLEKETNALMMSTHALTPINAVQQLPEIPSFVMIQKSGWCARSVPMRYEQFPLRDLLVMTDNILQSQQNFGQIWHNHQNKLIQDYNTYEEKTWRKYVNTEIRNELEETGTLRMIPPHPVMHYVQPIFPVKNGRFIDGDLVHFPFLQNFNKQELLILGSFESAWLQWLQKVTFAEDGDQAKEIEQENSQNFLHHLMLKNLNTFQLTNDK</sequence>
<evidence type="ECO:0000313" key="2">
    <source>
        <dbReference type="Proteomes" id="UP000324800"/>
    </source>
</evidence>
<reference evidence="1 2" key="1">
    <citation type="submission" date="2019-03" db="EMBL/GenBank/DDBJ databases">
        <title>Single cell metagenomics reveals metabolic interactions within the superorganism composed of flagellate Streblomastix strix and complex community of Bacteroidetes bacteria on its surface.</title>
        <authorList>
            <person name="Treitli S.C."/>
            <person name="Kolisko M."/>
            <person name="Husnik F."/>
            <person name="Keeling P."/>
            <person name="Hampl V."/>
        </authorList>
    </citation>
    <scope>NUCLEOTIDE SEQUENCE [LARGE SCALE GENOMIC DNA]</scope>
    <source>
        <strain evidence="1">ST1C</strain>
    </source>
</reference>
<protein>
    <submittedName>
        <fullName evidence="1">Uncharacterized protein</fullName>
    </submittedName>
</protein>